<dbReference type="Pfam" id="PF00753">
    <property type="entry name" value="Lactamase_B"/>
    <property type="match status" value="1"/>
</dbReference>
<comment type="caution">
    <text evidence="3">The sequence shown here is derived from an EMBL/GenBank/DDBJ whole genome shotgun (WGS) entry which is preliminary data.</text>
</comment>
<sequence>MISLDDRLVAEDVYRFGTTRIGWYVVADDEALTVVDAGLPGHWRQLVDGVTDLGYELTAVEAVLLTHGDADHVGIAEWLRRAVDAPVYLHPADADLACGGPPGLPPTALLRSLWRPATLAYVAEVIRSGVRRVPPLRTFEPIADGDVLDVPGRPRVVHLPGHTAGSCAFHFADHGVLCCGDAAFTLDVRTGEQTAPRVLPPIHYDAAQARRSVQTLAEFGDAVLLPGHGDPWEGDVSAAGRTDTDAETIPGPTTPRGST</sequence>
<organism evidence="3 4">
    <name type="scientific">Halobaculum marinum</name>
    <dbReference type="NCBI Taxonomy" id="3031996"/>
    <lineage>
        <taxon>Archaea</taxon>
        <taxon>Methanobacteriati</taxon>
        <taxon>Methanobacteriota</taxon>
        <taxon>Stenosarchaea group</taxon>
        <taxon>Halobacteria</taxon>
        <taxon>Halobacteriales</taxon>
        <taxon>Haloferacaceae</taxon>
        <taxon>Halobaculum</taxon>
    </lineage>
</organism>
<dbReference type="EMBL" id="JBHTAG010000003">
    <property type="protein sequence ID" value="MFC7098433.1"/>
    <property type="molecule type" value="Genomic_DNA"/>
</dbReference>
<dbReference type="SUPFAM" id="SSF56281">
    <property type="entry name" value="Metallo-hydrolase/oxidoreductase"/>
    <property type="match status" value="1"/>
</dbReference>
<dbReference type="InterPro" id="IPR001279">
    <property type="entry name" value="Metallo-B-lactamas"/>
</dbReference>
<evidence type="ECO:0000313" key="4">
    <source>
        <dbReference type="Proteomes" id="UP001596388"/>
    </source>
</evidence>
<dbReference type="InterPro" id="IPR036866">
    <property type="entry name" value="RibonucZ/Hydroxyglut_hydro"/>
</dbReference>
<dbReference type="GeneID" id="79270639"/>
<dbReference type="InterPro" id="IPR050855">
    <property type="entry name" value="NDM-1-like"/>
</dbReference>
<protein>
    <submittedName>
        <fullName evidence="3">MBL fold metallo-hydrolase</fullName>
    </submittedName>
</protein>
<dbReference type="CDD" id="cd07721">
    <property type="entry name" value="yflN-like_MBL-fold"/>
    <property type="match status" value="1"/>
</dbReference>
<evidence type="ECO:0000259" key="2">
    <source>
        <dbReference type="SMART" id="SM00849"/>
    </source>
</evidence>
<dbReference type="Proteomes" id="UP001596388">
    <property type="component" value="Unassembled WGS sequence"/>
</dbReference>
<evidence type="ECO:0000256" key="1">
    <source>
        <dbReference type="SAM" id="MobiDB-lite"/>
    </source>
</evidence>
<evidence type="ECO:0000313" key="3">
    <source>
        <dbReference type="EMBL" id="MFC7098433.1"/>
    </source>
</evidence>
<dbReference type="PANTHER" id="PTHR42951">
    <property type="entry name" value="METALLO-BETA-LACTAMASE DOMAIN-CONTAINING"/>
    <property type="match status" value="1"/>
</dbReference>
<dbReference type="Gene3D" id="3.60.15.10">
    <property type="entry name" value="Ribonuclease Z/Hydroxyacylglutathione hydrolase-like"/>
    <property type="match status" value="1"/>
</dbReference>
<feature type="domain" description="Metallo-beta-lactamase" evidence="2">
    <location>
        <begin position="20"/>
        <end position="228"/>
    </location>
</feature>
<gene>
    <name evidence="3" type="ORF">ACFQKD_14080</name>
</gene>
<feature type="region of interest" description="Disordered" evidence="1">
    <location>
        <begin position="230"/>
        <end position="259"/>
    </location>
</feature>
<dbReference type="SMART" id="SM00849">
    <property type="entry name" value="Lactamase_B"/>
    <property type="match status" value="1"/>
</dbReference>
<dbReference type="AlphaFoldDB" id="A0ABD5X009"/>
<dbReference type="RefSeq" id="WP_276237054.1">
    <property type="nucleotide sequence ID" value="NZ_CP119989.1"/>
</dbReference>
<reference evidence="3 4" key="1">
    <citation type="journal article" date="2019" name="Int. J. Syst. Evol. Microbiol.">
        <title>The Global Catalogue of Microorganisms (GCM) 10K type strain sequencing project: providing services to taxonomists for standard genome sequencing and annotation.</title>
        <authorList>
            <consortium name="The Broad Institute Genomics Platform"/>
            <consortium name="The Broad Institute Genome Sequencing Center for Infectious Disease"/>
            <person name="Wu L."/>
            <person name="Ma J."/>
        </authorList>
    </citation>
    <scope>NUCLEOTIDE SEQUENCE [LARGE SCALE GENOMIC DNA]</scope>
    <source>
        <strain evidence="3 4">DT55</strain>
    </source>
</reference>
<keyword evidence="4" id="KW-1185">Reference proteome</keyword>
<accession>A0ABD5X009</accession>
<name>A0ABD5X009_9EURY</name>
<proteinExistence type="predicted"/>